<sequence>MNVAPDRAEPKSEAWAEWLWQGRGVPVARVSQDVQIAYETFGNPRDPALLLVMGFGAQMIAWHGDLCRLLADRGRYVIRYDNRDCGLSSRWDQYPVDLGAFIAAVSSGDFPAAQKMIPYTLSDMAADGINLLMALEIDQSHVVGASMGGMIAQRMAIEHPSRVLTLTSMMSSTGEPGVGQSTPQAQQVLFAPRPADRDGYIAAAERDLVWASRRYADVGALRELAAAGYDRAYYPAGIARQLGAMILDGSRAEDLAKLQVPTLVIHGLDDTLIEPSGGERTAKLIPGARLMLVPDMGHDRPRHLWDDLVTAITNHRPAQN</sequence>
<evidence type="ECO:0000313" key="2">
    <source>
        <dbReference type="EMBL" id="GIE20398.1"/>
    </source>
</evidence>
<name>A0ABQ3ZPA7_9ACTN</name>
<dbReference type="InterPro" id="IPR029058">
    <property type="entry name" value="AB_hydrolase_fold"/>
</dbReference>
<proteinExistence type="predicted"/>
<dbReference type="EMBL" id="BOMN01000041">
    <property type="protein sequence ID" value="GIE20398.1"/>
    <property type="molecule type" value="Genomic_DNA"/>
</dbReference>
<dbReference type="PANTHER" id="PTHR43433">
    <property type="entry name" value="HYDROLASE, ALPHA/BETA FOLD FAMILY PROTEIN"/>
    <property type="match status" value="1"/>
</dbReference>
<dbReference type="Proteomes" id="UP000603200">
    <property type="component" value="Unassembled WGS sequence"/>
</dbReference>
<dbReference type="PRINTS" id="PR00111">
    <property type="entry name" value="ABHYDROLASE"/>
</dbReference>
<keyword evidence="2" id="KW-0378">Hydrolase</keyword>
<keyword evidence="3" id="KW-1185">Reference proteome</keyword>
<feature type="domain" description="AB hydrolase-1" evidence="1">
    <location>
        <begin position="47"/>
        <end position="298"/>
    </location>
</feature>
<dbReference type="Pfam" id="PF00561">
    <property type="entry name" value="Abhydrolase_1"/>
    <property type="match status" value="1"/>
</dbReference>
<reference evidence="2 3" key="1">
    <citation type="submission" date="2021-01" db="EMBL/GenBank/DDBJ databases">
        <title>Whole genome shotgun sequence of Actinoplanes humidus NBRC 14915.</title>
        <authorList>
            <person name="Komaki H."/>
            <person name="Tamura T."/>
        </authorList>
    </citation>
    <scope>NUCLEOTIDE SEQUENCE [LARGE SCALE GENOMIC DNA]</scope>
    <source>
        <strain evidence="2 3">NBRC 14915</strain>
    </source>
</reference>
<evidence type="ECO:0000313" key="3">
    <source>
        <dbReference type="Proteomes" id="UP000603200"/>
    </source>
</evidence>
<dbReference type="Gene3D" id="3.40.50.1820">
    <property type="entry name" value="alpha/beta hydrolase"/>
    <property type="match status" value="1"/>
</dbReference>
<organism evidence="2 3">
    <name type="scientific">Winogradskya humida</name>
    <dbReference type="NCBI Taxonomy" id="113566"/>
    <lineage>
        <taxon>Bacteria</taxon>
        <taxon>Bacillati</taxon>
        <taxon>Actinomycetota</taxon>
        <taxon>Actinomycetes</taxon>
        <taxon>Micromonosporales</taxon>
        <taxon>Micromonosporaceae</taxon>
        <taxon>Winogradskya</taxon>
    </lineage>
</organism>
<dbReference type="InterPro" id="IPR000073">
    <property type="entry name" value="AB_hydrolase_1"/>
</dbReference>
<gene>
    <name evidence="2" type="ORF">Ahu01nite_035000</name>
</gene>
<dbReference type="SUPFAM" id="SSF53474">
    <property type="entry name" value="alpha/beta-Hydrolases"/>
    <property type="match status" value="1"/>
</dbReference>
<dbReference type="InterPro" id="IPR050471">
    <property type="entry name" value="AB_hydrolase"/>
</dbReference>
<comment type="caution">
    <text evidence="2">The sequence shown here is derived from an EMBL/GenBank/DDBJ whole genome shotgun (WGS) entry which is preliminary data.</text>
</comment>
<dbReference type="PANTHER" id="PTHR43433:SF5">
    <property type="entry name" value="AB HYDROLASE-1 DOMAIN-CONTAINING PROTEIN"/>
    <property type="match status" value="1"/>
</dbReference>
<dbReference type="GO" id="GO:0016787">
    <property type="term" value="F:hydrolase activity"/>
    <property type="evidence" value="ECO:0007669"/>
    <property type="project" value="UniProtKB-KW"/>
</dbReference>
<accession>A0ABQ3ZPA7</accession>
<protein>
    <submittedName>
        <fullName evidence="2">Alpha/beta hydrolase</fullName>
    </submittedName>
</protein>
<evidence type="ECO:0000259" key="1">
    <source>
        <dbReference type="Pfam" id="PF00561"/>
    </source>
</evidence>